<feature type="signal peptide" evidence="1">
    <location>
        <begin position="1"/>
        <end position="22"/>
    </location>
</feature>
<name>A0ABU3EFP7_9RHOB</name>
<proteinExistence type="predicted"/>
<dbReference type="Pfam" id="PF11453">
    <property type="entry name" value="DUF2950"/>
    <property type="match status" value="1"/>
</dbReference>
<dbReference type="EMBL" id="JAVRQI010000008">
    <property type="protein sequence ID" value="MDT1062647.1"/>
    <property type="molecule type" value="Genomic_DNA"/>
</dbReference>
<evidence type="ECO:0000313" key="3">
    <source>
        <dbReference type="Proteomes" id="UP001251085"/>
    </source>
</evidence>
<gene>
    <name evidence="2" type="ORF">RM190_12280</name>
</gene>
<evidence type="ECO:0000313" key="2">
    <source>
        <dbReference type="EMBL" id="MDT1062647.1"/>
    </source>
</evidence>
<reference evidence="3" key="1">
    <citation type="submission" date="2023-07" db="EMBL/GenBank/DDBJ databases">
        <title>Characterization of two Paracoccaceae strains isolated from Phycosphere and proposal of Xinfangfangia lacusdiani sp. nov.</title>
        <authorList>
            <person name="Deng Y."/>
            <person name="Zhang Y.Q."/>
        </authorList>
    </citation>
    <scope>NUCLEOTIDE SEQUENCE [LARGE SCALE GENOMIC DNA]</scope>
    <source>
        <strain evidence="3">CPCC 101403</strain>
    </source>
</reference>
<keyword evidence="1" id="KW-0732">Signal</keyword>
<dbReference type="Proteomes" id="UP001251085">
    <property type="component" value="Unassembled WGS sequence"/>
</dbReference>
<dbReference type="InterPro" id="IPR021556">
    <property type="entry name" value="DUF2950"/>
</dbReference>
<comment type="caution">
    <text evidence="2">The sequence shown here is derived from an EMBL/GenBank/DDBJ whole genome shotgun (WGS) entry which is preliminary data.</text>
</comment>
<evidence type="ECO:0000256" key="1">
    <source>
        <dbReference type="SAM" id="SignalP"/>
    </source>
</evidence>
<keyword evidence="3" id="KW-1185">Reference proteome</keyword>
<sequence>MNGYASMRCVLALLASTGAAVAAPQAFDTPDAAVAALTSALEAKDKAAVLAIFGPENEDVISSGDPADDREIWGEFLDNVLEFSRIDTQDPDRAILLAGRDLWPFPAEIRRSNGKWHFDADSARDEVLARRIGRNELQVIEIMNHAGEVQATYRRTDHDGDGVKEFAATILSSPDQRDGLYWPTEPGADPSPFDETLARASFSGFNEDGQDHDPEPFEGYYFRILQGQGAAAPGGAYSYMIAGNMVAGHALVAYPAVYGDTGIMSFMVGEGGIVYQADLGEETLTRAAAIDQFDPGPDWTPVK</sequence>
<organism evidence="2 3">
    <name type="scientific">Paracoccus broussonetiae</name>
    <dbReference type="NCBI Taxonomy" id="3075834"/>
    <lineage>
        <taxon>Bacteria</taxon>
        <taxon>Pseudomonadati</taxon>
        <taxon>Pseudomonadota</taxon>
        <taxon>Alphaproteobacteria</taxon>
        <taxon>Rhodobacterales</taxon>
        <taxon>Paracoccaceae</taxon>
        <taxon>Paracoccus</taxon>
    </lineage>
</organism>
<protein>
    <submittedName>
        <fullName evidence="2">DUF2950 family protein</fullName>
    </submittedName>
</protein>
<dbReference type="RefSeq" id="WP_311759745.1">
    <property type="nucleotide sequence ID" value="NZ_JAVRQI010000008.1"/>
</dbReference>
<feature type="chain" id="PRO_5046511061" evidence="1">
    <location>
        <begin position="23"/>
        <end position="303"/>
    </location>
</feature>
<accession>A0ABU3EFP7</accession>